<dbReference type="Proteomes" id="UP001152799">
    <property type="component" value="Chromosome 5"/>
</dbReference>
<proteinExistence type="predicted"/>
<evidence type="ECO:0000256" key="1">
    <source>
        <dbReference type="SAM" id="SignalP"/>
    </source>
</evidence>
<name>A0A9N9QPT0_9CUCU</name>
<accession>A0A9N9QPT0</accession>
<evidence type="ECO:0000313" key="3">
    <source>
        <dbReference type="Proteomes" id="UP001152799"/>
    </source>
</evidence>
<sequence>MYVLKIFLLVTVLAYVQAAVLDPVETLEGLELTHPLKALSRNRRQDGVDPSLMEAVTQPQERFLGGLLEKVPSLLIKLVSGVIRMIMRLITGGLGD</sequence>
<feature type="signal peptide" evidence="1">
    <location>
        <begin position="1"/>
        <end position="18"/>
    </location>
</feature>
<feature type="chain" id="PRO_5040234675" evidence="1">
    <location>
        <begin position="19"/>
        <end position="96"/>
    </location>
</feature>
<protein>
    <submittedName>
        <fullName evidence="2">Uncharacterized protein</fullName>
    </submittedName>
</protein>
<organism evidence="2 3">
    <name type="scientific">Ceutorhynchus assimilis</name>
    <name type="common">cabbage seed weevil</name>
    <dbReference type="NCBI Taxonomy" id="467358"/>
    <lineage>
        <taxon>Eukaryota</taxon>
        <taxon>Metazoa</taxon>
        <taxon>Ecdysozoa</taxon>
        <taxon>Arthropoda</taxon>
        <taxon>Hexapoda</taxon>
        <taxon>Insecta</taxon>
        <taxon>Pterygota</taxon>
        <taxon>Neoptera</taxon>
        <taxon>Endopterygota</taxon>
        <taxon>Coleoptera</taxon>
        <taxon>Polyphaga</taxon>
        <taxon>Cucujiformia</taxon>
        <taxon>Curculionidae</taxon>
        <taxon>Ceutorhynchinae</taxon>
        <taxon>Ceutorhynchus</taxon>
    </lineage>
</organism>
<dbReference type="AlphaFoldDB" id="A0A9N9QPT0"/>
<keyword evidence="1" id="KW-0732">Signal</keyword>
<evidence type="ECO:0000313" key="2">
    <source>
        <dbReference type="EMBL" id="CAG9768772.1"/>
    </source>
</evidence>
<gene>
    <name evidence="2" type="ORF">CEUTPL_LOCUS9295</name>
</gene>
<reference evidence="2" key="1">
    <citation type="submission" date="2022-01" db="EMBL/GenBank/DDBJ databases">
        <authorList>
            <person name="King R."/>
        </authorList>
    </citation>
    <scope>NUCLEOTIDE SEQUENCE</scope>
</reference>
<keyword evidence="3" id="KW-1185">Reference proteome</keyword>
<dbReference type="EMBL" id="OU892281">
    <property type="protein sequence ID" value="CAG9768772.1"/>
    <property type="molecule type" value="Genomic_DNA"/>
</dbReference>